<name>A0A6N8DQU8_RHOAC</name>
<sequence length="161" mass="17977">MAVRRFCALALLLAGPALAGEWRSYHNDRFGPTADYPAGWKMEPEPENNDGRRFSSPDGDAFVIISGHFALDSRDEEMARKAEPDDGETVAYSAKGKDWVVLSGTRDNRIFYRKAVLSCGDQVWNTLTIEYPAEEKARYDRLVSHMAASLRPGIGYNIACK</sequence>
<feature type="chain" id="PRO_5026937299" evidence="1">
    <location>
        <begin position="20"/>
        <end position="161"/>
    </location>
</feature>
<dbReference type="Proteomes" id="UP000439113">
    <property type="component" value="Unassembled WGS sequence"/>
</dbReference>
<gene>
    <name evidence="2" type="ORF">GJ654_17530</name>
</gene>
<proteinExistence type="predicted"/>
<feature type="signal peptide" evidence="1">
    <location>
        <begin position="1"/>
        <end position="19"/>
    </location>
</feature>
<reference evidence="2 3" key="1">
    <citation type="submission" date="2019-11" db="EMBL/GenBank/DDBJ databases">
        <title>Whole-genome sequence of a Rhodoblastus acidophilus DSM 142.</title>
        <authorList>
            <person name="Kyndt J.A."/>
            <person name="Meyer T.E."/>
        </authorList>
    </citation>
    <scope>NUCLEOTIDE SEQUENCE [LARGE SCALE GENOMIC DNA]</scope>
    <source>
        <strain evidence="2 3">DSM 142</strain>
    </source>
</reference>
<evidence type="ECO:0000313" key="3">
    <source>
        <dbReference type="Proteomes" id="UP000439113"/>
    </source>
</evidence>
<accession>A0A6N8DQU8</accession>
<dbReference type="EMBL" id="WNKS01000021">
    <property type="protein sequence ID" value="MTV32787.1"/>
    <property type="molecule type" value="Genomic_DNA"/>
</dbReference>
<keyword evidence="1" id="KW-0732">Signal</keyword>
<evidence type="ECO:0000313" key="2">
    <source>
        <dbReference type="EMBL" id="MTV32787.1"/>
    </source>
</evidence>
<comment type="caution">
    <text evidence="2">The sequence shown here is derived from an EMBL/GenBank/DDBJ whole genome shotgun (WGS) entry which is preliminary data.</text>
</comment>
<organism evidence="2 3">
    <name type="scientific">Rhodoblastus acidophilus</name>
    <name type="common">Rhodopseudomonas acidophila</name>
    <dbReference type="NCBI Taxonomy" id="1074"/>
    <lineage>
        <taxon>Bacteria</taxon>
        <taxon>Pseudomonadati</taxon>
        <taxon>Pseudomonadota</taxon>
        <taxon>Alphaproteobacteria</taxon>
        <taxon>Hyphomicrobiales</taxon>
        <taxon>Rhodoblastaceae</taxon>
        <taxon>Rhodoblastus</taxon>
    </lineage>
</organism>
<dbReference type="RefSeq" id="WP_155447471.1">
    <property type="nucleotide sequence ID" value="NZ_JAOQNR010000019.1"/>
</dbReference>
<protein>
    <submittedName>
        <fullName evidence="2">Uncharacterized protein</fullName>
    </submittedName>
</protein>
<evidence type="ECO:0000256" key="1">
    <source>
        <dbReference type="SAM" id="SignalP"/>
    </source>
</evidence>
<dbReference type="AlphaFoldDB" id="A0A6N8DQU8"/>
<dbReference type="OrthoDB" id="996425at2"/>